<dbReference type="Proteomes" id="UP000777784">
    <property type="component" value="Unassembled WGS sequence"/>
</dbReference>
<sequence>MSASREITLECPSCKVSQTMTVYGSINATQNPELRAELLEGKINIFQCKQCDGKSFVDTNFIYHDMRQELLVMYQPWRAVEEEQFLLQFDRKGNMKIPKGFDKPPDKGAYTLNPHIVFGMDELVRFIMFRELLHAQETELH</sequence>
<evidence type="ECO:0000259" key="1">
    <source>
        <dbReference type="Pfam" id="PF14353"/>
    </source>
</evidence>
<organism evidence="2 3">
    <name type="scientific">Eiseniibacteriota bacterium</name>
    <dbReference type="NCBI Taxonomy" id="2212470"/>
    <lineage>
        <taxon>Bacteria</taxon>
        <taxon>Candidatus Eiseniibacteriota</taxon>
    </lineage>
</organism>
<comment type="caution">
    <text evidence="2">The sequence shown here is derived from an EMBL/GenBank/DDBJ whole genome shotgun (WGS) entry which is preliminary data.</text>
</comment>
<dbReference type="InterPro" id="IPR025682">
    <property type="entry name" value="CpXC_dom"/>
</dbReference>
<dbReference type="Pfam" id="PF14353">
    <property type="entry name" value="CpXC"/>
    <property type="match status" value="1"/>
</dbReference>
<protein>
    <submittedName>
        <fullName evidence="2">CpXC domain-containing protein</fullName>
    </submittedName>
</protein>
<dbReference type="AlphaFoldDB" id="A0A948RVF3"/>
<gene>
    <name evidence="2" type="ORF">KJ970_12525</name>
</gene>
<accession>A0A948RVF3</accession>
<proteinExistence type="predicted"/>
<name>A0A948RVF3_UNCEI</name>
<evidence type="ECO:0000313" key="3">
    <source>
        <dbReference type="Proteomes" id="UP000777784"/>
    </source>
</evidence>
<evidence type="ECO:0000313" key="2">
    <source>
        <dbReference type="EMBL" id="MBU2691743.1"/>
    </source>
</evidence>
<reference evidence="2" key="1">
    <citation type="submission" date="2021-05" db="EMBL/GenBank/DDBJ databases">
        <title>Energy efficiency and biological interactions define the core microbiome of deep oligotrophic groundwater.</title>
        <authorList>
            <person name="Mehrshad M."/>
            <person name="Lopez-Fernandez M."/>
            <person name="Bell E."/>
            <person name="Bernier-Latmani R."/>
            <person name="Bertilsson S."/>
            <person name="Dopson M."/>
        </authorList>
    </citation>
    <scope>NUCLEOTIDE SEQUENCE</scope>
    <source>
        <strain evidence="2">Modern_marine.mb.64</strain>
    </source>
</reference>
<dbReference type="EMBL" id="JAHJDP010000074">
    <property type="protein sequence ID" value="MBU2691743.1"/>
    <property type="molecule type" value="Genomic_DNA"/>
</dbReference>
<feature type="domain" description="CpXC" evidence="1">
    <location>
        <begin position="9"/>
        <end position="124"/>
    </location>
</feature>